<dbReference type="Pfam" id="PF16822">
    <property type="entry name" value="ALGX"/>
    <property type="match status" value="1"/>
</dbReference>
<comment type="subcellular location">
    <subcellularLocation>
        <location evidence="1">Periplasm</location>
    </subcellularLocation>
</comment>
<evidence type="ECO:0000259" key="7">
    <source>
        <dbReference type="Pfam" id="PF16822"/>
    </source>
</evidence>
<accession>A0ABS8DTH8</accession>
<comment type="pathway">
    <text evidence="2">Glycan biosynthesis; alginate biosynthesis.</text>
</comment>
<organism evidence="8 9">
    <name type="scientific">Vreelandella malpeensis</name>
    <dbReference type="NCBI Taxonomy" id="1172368"/>
    <lineage>
        <taxon>Bacteria</taxon>
        <taxon>Pseudomonadati</taxon>
        <taxon>Pseudomonadota</taxon>
        <taxon>Gammaproteobacteria</taxon>
        <taxon>Oceanospirillales</taxon>
        <taxon>Halomonadaceae</taxon>
        <taxon>Vreelandella</taxon>
    </lineage>
</organism>
<keyword evidence="3" id="KW-0808">Transferase</keyword>
<protein>
    <recommendedName>
        <fullName evidence="7">AlgX/AlgJ SGNH hydrolase-like domain-containing protein</fullName>
    </recommendedName>
</protein>
<keyword evidence="4" id="KW-0732">Signal</keyword>
<keyword evidence="9" id="KW-1185">Reference proteome</keyword>
<gene>
    <name evidence="8" type="ORF">GEV37_10540</name>
</gene>
<dbReference type="RefSeq" id="WP_227390224.1">
    <property type="nucleotide sequence ID" value="NZ_JBHSCJ010000002.1"/>
</dbReference>
<comment type="caution">
    <text evidence="8">The sequence shown here is derived from an EMBL/GenBank/DDBJ whole genome shotgun (WGS) entry which is preliminary data.</text>
</comment>
<name>A0ABS8DTH8_9GAMM</name>
<dbReference type="Proteomes" id="UP001319882">
    <property type="component" value="Unassembled WGS sequence"/>
</dbReference>
<evidence type="ECO:0000256" key="5">
    <source>
        <dbReference type="ARBA" id="ARBA00022764"/>
    </source>
</evidence>
<evidence type="ECO:0000256" key="1">
    <source>
        <dbReference type="ARBA" id="ARBA00004418"/>
    </source>
</evidence>
<evidence type="ECO:0000313" key="9">
    <source>
        <dbReference type="Proteomes" id="UP001319882"/>
    </source>
</evidence>
<proteinExistence type="predicted"/>
<dbReference type="EMBL" id="WHVL01000004">
    <property type="protein sequence ID" value="MCB8889551.1"/>
    <property type="molecule type" value="Genomic_DNA"/>
</dbReference>
<sequence length="467" mass="51744">MGTARELKSWLKKHLSDGGDAAWEQAPVMRWELDYPSSVRESRFTDAGRIVQGWVLLQPDQLHLVDELRIVAAWEASFELCHPLEIERPDVIERVLEEPADAHPQRCCGFRFTVPARIGHFGLWLVCGEHRWLLQEVEISENAPEPGQLAPTLKVLEGKAGWLFLDNDTNGSVDQYCGRLRLTRQGLAGWQAYLNGFRALAEGVGARSAVLVAPSKESVMGPRYHPREEGTGGPISQLLALPEVAEFVYPVAELQALNDAAFIQTDTHWAPRGAMTAIGSLASALGFETSAVQSLFAADKYQARKLVGDLGNKFTPERSCEIDALRSFNYNRYRHFDNGLPNFGRLVVLAYPKAMVASTCLIFGSSSSYSTFNYLSRLFQRVVFVHSAGSLDPALIDAVSPAFLVVQTNARFVVQVPSAEQSLTALIDEKRARLTPEEHELVAKRRVDVDENDETIAQLGLAAWVGR</sequence>
<evidence type="ECO:0000313" key="8">
    <source>
        <dbReference type="EMBL" id="MCB8889551.1"/>
    </source>
</evidence>
<evidence type="ECO:0000256" key="3">
    <source>
        <dbReference type="ARBA" id="ARBA00022679"/>
    </source>
</evidence>
<evidence type="ECO:0000256" key="6">
    <source>
        <dbReference type="ARBA" id="ARBA00022841"/>
    </source>
</evidence>
<keyword evidence="5" id="KW-0574">Periplasm</keyword>
<evidence type="ECO:0000256" key="2">
    <source>
        <dbReference type="ARBA" id="ARBA00005182"/>
    </source>
</evidence>
<keyword evidence="6" id="KW-0016">Alginate biosynthesis</keyword>
<evidence type="ECO:0000256" key="4">
    <source>
        <dbReference type="ARBA" id="ARBA00022729"/>
    </source>
</evidence>
<feature type="domain" description="AlgX/AlgJ SGNH hydrolase-like" evidence="7">
    <location>
        <begin position="155"/>
        <end position="317"/>
    </location>
</feature>
<dbReference type="InterPro" id="IPR031811">
    <property type="entry name" value="ALGX/ALGJ_SGNH-like"/>
</dbReference>
<reference evidence="8 9" key="1">
    <citation type="journal article" date="2021" name="Sci. Rep.">
        <title>Genome analysis of a halophilic bacterium Halomonas malpeensis YU-PRIM-29(T) reveals its exopolysaccharide and pigment producing capabilities.</title>
        <authorList>
            <person name="Athmika"/>
            <person name="Ghate S.D."/>
            <person name="Arun A.B."/>
            <person name="Rao S.S."/>
            <person name="Kumar S.T.A."/>
            <person name="Kandiyil M.K."/>
            <person name="Saptami K."/>
            <person name="Rekha P.D."/>
        </authorList>
    </citation>
    <scope>NUCLEOTIDE SEQUENCE [LARGE SCALE GENOMIC DNA]</scope>
    <source>
        <strain evidence="9">prim 29</strain>
    </source>
</reference>